<dbReference type="AlphaFoldDB" id="A0A6J4I9K2"/>
<evidence type="ECO:0008006" key="4">
    <source>
        <dbReference type="Google" id="ProtNLM"/>
    </source>
</evidence>
<feature type="signal peptide" evidence="2">
    <location>
        <begin position="1"/>
        <end position="23"/>
    </location>
</feature>
<sequence>MRLRLVALTVAGLALSGACGSDAPSDTSSSPASVGEDGRPDCARARPCEVSREQFGDRWPFTVNRGVLRCEIVAPTDDPILDSRKALLLEANGKTYALNFPAVRVAAEKGWQPGEEILPDDGPSATGFLLFGTRTCP</sequence>
<gene>
    <name evidence="3" type="ORF">AVDCRST_MAG76-1984</name>
</gene>
<proteinExistence type="predicted"/>
<feature type="region of interest" description="Disordered" evidence="1">
    <location>
        <begin position="18"/>
        <end position="43"/>
    </location>
</feature>
<dbReference type="Pfam" id="PF10709">
    <property type="entry name" value="DUF2511"/>
    <property type="match status" value="1"/>
</dbReference>
<feature type="chain" id="PRO_5027113076" description="Lipoprotein" evidence="2">
    <location>
        <begin position="24"/>
        <end position="137"/>
    </location>
</feature>
<reference evidence="3" key="1">
    <citation type="submission" date="2020-02" db="EMBL/GenBank/DDBJ databases">
        <authorList>
            <person name="Meier V. D."/>
        </authorList>
    </citation>
    <scope>NUCLEOTIDE SEQUENCE</scope>
    <source>
        <strain evidence="3">AVDCRST_MAG76</strain>
    </source>
</reference>
<name>A0A6J4I9K2_9ACTN</name>
<evidence type="ECO:0000256" key="1">
    <source>
        <dbReference type="SAM" id="MobiDB-lite"/>
    </source>
</evidence>
<dbReference type="PROSITE" id="PS51257">
    <property type="entry name" value="PROKAR_LIPOPROTEIN"/>
    <property type="match status" value="1"/>
</dbReference>
<dbReference type="EMBL" id="CADCSZ010000123">
    <property type="protein sequence ID" value="CAA9245201.1"/>
    <property type="molecule type" value="Genomic_DNA"/>
</dbReference>
<accession>A0A6J4I9K2</accession>
<evidence type="ECO:0000256" key="2">
    <source>
        <dbReference type="SAM" id="SignalP"/>
    </source>
</evidence>
<evidence type="ECO:0000313" key="3">
    <source>
        <dbReference type="EMBL" id="CAA9245201.1"/>
    </source>
</evidence>
<keyword evidence="2" id="KW-0732">Signal</keyword>
<feature type="compositionally biased region" description="Low complexity" evidence="1">
    <location>
        <begin position="21"/>
        <end position="33"/>
    </location>
</feature>
<protein>
    <recommendedName>
        <fullName evidence="4">Lipoprotein</fullName>
    </recommendedName>
</protein>
<dbReference type="InterPro" id="IPR019648">
    <property type="entry name" value="YebY"/>
</dbReference>
<organism evidence="3">
    <name type="scientific">uncultured Acidimicrobiales bacterium</name>
    <dbReference type="NCBI Taxonomy" id="310071"/>
    <lineage>
        <taxon>Bacteria</taxon>
        <taxon>Bacillati</taxon>
        <taxon>Actinomycetota</taxon>
        <taxon>Acidimicrobiia</taxon>
        <taxon>Acidimicrobiales</taxon>
        <taxon>environmental samples</taxon>
    </lineage>
</organism>